<feature type="domain" description="MRM3-like substrate binding" evidence="5">
    <location>
        <begin position="11"/>
        <end position="101"/>
    </location>
</feature>
<dbReference type="CDD" id="cd18104">
    <property type="entry name" value="SpoU-like_RNA-MTase"/>
    <property type="match status" value="1"/>
</dbReference>
<dbReference type="InterPro" id="IPR001537">
    <property type="entry name" value="SpoU_MeTrfase"/>
</dbReference>
<feature type="domain" description="tRNA/rRNA methyltransferase SpoU type" evidence="4">
    <location>
        <begin position="120"/>
        <end position="259"/>
    </location>
</feature>
<evidence type="ECO:0000256" key="1">
    <source>
        <dbReference type="ARBA" id="ARBA00007228"/>
    </source>
</evidence>
<protein>
    <submittedName>
        <fullName evidence="6">23S rRNA (Uridine(2479)-2'-O)-methyltransferase</fullName>
        <ecNumber evidence="6">2.1.1.208</ecNumber>
    </submittedName>
</protein>
<dbReference type="Proteomes" id="UP000247465">
    <property type="component" value="Chromosome"/>
</dbReference>
<evidence type="ECO:0000259" key="5">
    <source>
        <dbReference type="Pfam" id="PF22435"/>
    </source>
</evidence>
<dbReference type="GO" id="GO:0008173">
    <property type="term" value="F:RNA methyltransferase activity"/>
    <property type="evidence" value="ECO:0007669"/>
    <property type="project" value="InterPro"/>
</dbReference>
<evidence type="ECO:0000313" key="7">
    <source>
        <dbReference type="Proteomes" id="UP000247465"/>
    </source>
</evidence>
<dbReference type="SUPFAM" id="SSF55315">
    <property type="entry name" value="L30e-like"/>
    <property type="match status" value="1"/>
</dbReference>
<dbReference type="InterPro" id="IPR053888">
    <property type="entry name" value="MRM3-like_sub_bind"/>
</dbReference>
<dbReference type="InterPro" id="IPR051259">
    <property type="entry name" value="rRNA_Methyltransferase"/>
</dbReference>
<dbReference type="GO" id="GO:0032259">
    <property type="term" value="P:methylation"/>
    <property type="evidence" value="ECO:0007669"/>
    <property type="project" value="UniProtKB-KW"/>
</dbReference>
<organism evidence="6 7">
    <name type="scientific">Candidatus Moanibacter tarae</name>
    <dbReference type="NCBI Taxonomy" id="2200854"/>
    <lineage>
        <taxon>Bacteria</taxon>
        <taxon>Pseudomonadati</taxon>
        <taxon>Verrucomicrobiota</taxon>
        <taxon>Opitutia</taxon>
        <taxon>Puniceicoccales</taxon>
        <taxon>Puniceicoccales incertae sedis</taxon>
        <taxon>Candidatus Moanibacter</taxon>
    </lineage>
</organism>
<dbReference type="Gene3D" id="3.40.1280.10">
    <property type="match status" value="1"/>
</dbReference>
<keyword evidence="3 6" id="KW-0808">Transferase</keyword>
<reference evidence="6 7" key="1">
    <citation type="submission" date="2018-06" db="EMBL/GenBank/DDBJ databases">
        <title>Draft Genome Sequence of a Novel Marine Bacterium Related to the Verrucomicrobia.</title>
        <authorList>
            <person name="Vosseberg J."/>
            <person name="Martijn J."/>
            <person name="Ettema T.J.G."/>
        </authorList>
    </citation>
    <scope>NUCLEOTIDE SEQUENCE [LARGE SCALE GENOMIC DNA]</scope>
    <source>
        <strain evidence="6">TARA_B100001123</strain>
    </source>
</reference>
<dbReference type="PANTHER" id="PTHR43191">
    <property type="entry name" value="RRNA METHYLTRANSFERASE 3"/>
    <property type="match status" value="1"/>
</dbReference>
<dbReference type="Gene3D" id="3.30.1330.30">
    <property type="match status" value="1"/>
</dbReference>
<dbReference type="EC" id="2.1.1.208" evidence="6"/>
<evidence type="ECO:0000256" key="3">
    <source>
        <dbReference type="ARBA" id="ARBA00022679"/>
    </source>
</evidence>
<dbReference type="EMBL" id="CP029803">
    <property type="protein sequence ID" value="AWT59925.1"/>
    <property type="molecule type" value="Genomic_DNA"/>
</dbReference>
<dbReference type="Pfam" id="PF22435">
    <property type="entry name" value="MRM3-like_sub_bind"/>
    <property type="match status" value="1"/>
</dbReference>
<gene>
    <name evidence="6" type="primary">aviRb_1</name>
    <name evidence="6" type="ORF">DF168_01123</name>
</gene>
<keyword evidence="2 6" id="KW-0489">Methyltransferase</keyword>
<comment type="similarity">
    <text evidence="1">Belongs to the class IV-like SAM-binding methyltransferase superfamily. RNA methyltransferase TrmH family.</text>
</comment>
<dbReference type="InterPro" id="IPR029064">
    <property type="entry name" value="Ribosomal_eL30-like_sf"/>
</dbReference>
<dbReference type="InterPro" id="IPR029028">
    <property type="entry name" value="Alpha/beta_knot_MTases"/>
</dbReference>
<evidence type="ECO:0000256" key="2">
    <source>
        <dbReference type="ARBA" id="ARBA00022603"/>
    </source>
</evidence>
<dbReference type="InterPro" id="IPR029026">
    <property type="entry name" value="tRNA_m1G_MTases_N"/>
</dbReference>
<dbReference type="GO" id="GO:0003723">
    <property type="term" value="F:RNA binding"/>
    <property type="evidence" value="ECO:0007669"/>
    <property type="project" value="InterPro"/>
</dbReference>
<dbReference type="Pfam" id="PF00588">
    <property type="entry name" value="SpoU_methylase"/>
    <property type="match status" value="1"/>
</dbReference>
<name>A0A2Z4AEN4_9BACT</name>
<evidence type="ECO:0000313" key="6">
    <source>
        <dbReference type="EMBL" id="AWT59925.1"/>
    </source>
</evidence>
<dbReference type="KEGG" id="mtar:DF168_01123"/>
<proteinExistence type="inferred from homology"/>
<dbReference type="GO" id="GO:0006396">
    <property type="term" value="P:RNA processing"/>
    <property type="evidence" value="ECO:0007669"/>
    <property type="project" value="InterPro"/>
</dbReference>
<dbReference type="SUPFAM" id="SSF75217">
    <property type="entry name" value="alpha/beta knot"/>
    <property type="match status" value="1"/>
</dbReference>
<evidence type="ECO:0000259" key="4">
    <source>
        <dbReference type="Pfam" id="PF00588"/>
    </source>
</evidence>
<dbReference type="AlphaFoldDB" id="A0A2Z4AEN4"/>
<dbReference type="PANTHER" id="PTHR43191:SF2">
    <property type="entry name" value="RRNA METHYLTRANSFERASE 3, MITOCHONDRIAL"/>
    <property type="match status" value="1"/>
</dbReference>
<sequence>MEQLYIRSFQNPKVKALVRLKESRERRRKGRFIIEGRRELSRAMDCGITVEQVYYAPEYFGENEEVELGMRFSDFGMEVIRLSQAVFEKCSYRKSPDGLIGIGQERSQSLDNLPQSGCPFYLVVESIEKPGNLGALIRTADAAGVDAVLVADPVADLYNPNVIRASQGSVFRVFVTVGDRDACFNKLESLDVRILTVSPKSRIHYWNADLRQPIALVMGSEKEGLSEFWLENGGLGITIPMVGISDSLNVSAAAAIVLFEAVKQRNVR</sequence>
<accession>A0A2Z4AEN4</accession>